<reference evidence="1" key="1">
    <citation type="submission" date="2022-05" db="EMBL/GenBank/DDBJ databases">
        <title>The Musa troglodytarum L. genome provides insights into the mechanism of non-climacteric behaviour and enrichment of carotenoids.</title>
        <authorList>
            <person name="Wang J."/>
        </authorList>
    </citation>
    <scope>NUCLEOTIDE SEQUENCE</scope>
    <source>
        <tissue evidence="1">Leaf</tissue>
    </source>
</reference>
<protein>
    <submittedName>
        <fullName evidence="1">Uncharacterized protein</fullName>
    </submittedName>
</protein>
<keyword evidence="2" id="KW-1185">Reference proteome</keyword>
<accession>A0A9E7EMF0</accession>
<proteinExistence type="predicted"/>
<name>A0A9E7EMF0_9LILI</name>
<dbReference type="AlphaFoldDB" id="A0A9E7EMF0"/>
<organism evidence="1 2">
    <name type="scientific">Musa troglodytarum</name>
    <name type="common">fe'i banana</name>
    <dbReference type="NCBI Taxonomy" id="320322"/>
    <lineage>
        <taxon>Eukaryota</taxon>
        <taxon>Viridiplantae</taxon>
        <taxon>Streptophyta</taxon>
        <taxon>Embryophyta</taxon>
        <taxon>Tracheophyta</taxon>
        <taxon>Spermatophyta</taxon>
        <taxon>Magnoliopsida</taxon>
        <taxon>Liliopsida</taxon>
        <taxon>Zingiberales</taxon>
        <taxon>Musaceae</taxon>
        <taxon>Musa</taxon>
    </lineage>
</organism>
<dbReference type="EMBL" id="CP097503">
    <property type="protein sequence ID" value="URD78762.1"/>
    <property type="molecule type" value="Genomic_DNA"/>
</dbReference>
<sequence>MGLQEDSCGVTMKTKRRRRRRKCERIWNEAAIDEMSYLLEDSEAREEEKRGTMRAKIELWEEKQSERSL</sequence>
<gene>
    <name evidence="1" type="ORF">MUK42_22676</name>
</gene>
<dbReference type="Proteomes" id="UP001055439">
    <property type="component" value="Chromosome 10"/>
</dbReference>
<evidence type="ECO:0000313" key="1">
    <source>
        <dbReference type="EMBL" id="URD78762.1"/>
    </source>
</evidence>
<evidence type="ECO:0000313" key="2">
    <source>
        <dbReference type="Proteomes" id="UP001055439"/>
    </source>
</evidence>